<evidence type="ECO:0000313" key="1">
    <source>
        <dbReference type="EMBL" id="SVA95617.1"/>
    </source>
</evidence>
<gene>
    <name evidence="1" type="ORF">METZ01_LOCUS148471</name>
</gene>
<name>A0A382A3G0_9ZZZZ</name>
<protein>
    <submittedName>
        <fullName evidence="1">Uncharacterized protein</fullName>
    </submittedName>
</protein>
<accession>A0A382A3G0</accession>
<reference evidence="1" key="1">
    <citation type="submission" date="2018-05" db="EMBL/GenBank/DDBJ databases">
        <authorList>
            <person name="Lanie J.A."/>
            <person name="Ng W.-L."/>
            <person name="Kazmierczak K.M."/>
            <person name="Andrzejewski T.M."/>
            <person name="Davidsen T.M."/>
            <person name="Wayne K.J."/>
            <person name="Tettelin H."/>
            <person name="Glass J.I."/>
            <person name="Rusch D."/>
            <person name="Podicherti R."/>
            <person name="Tsui H.-C.T."/>
            <person name="Winkler M.E."/>
        </authorList>
    </citation>
    <scope>NUCLEOTIDE SEQUENCE</scope>
</reference>
<dbReference type="EMBL" id="UINC01023613">
    <property type="protein sequence ID" value="SVA95617.1"/>
    <property type="molecule type" value="Genomic_DNA"/>
</dbReference>
<organism evidence="1">
    <name type="scientific">marine metagenome</name>
    <dbReference type="NCBI Taxonomy" id="408172"/>
    <lineage>
        <taxon>unclassified sequences</taxon>
        <taxon>metagenomes</taxon>
        <taxon>ecological metagenomes</taxon>
    </lineage>
</organism>
<sequence length="29" mass="3533">MPPITDFEETYNNYLPLKIDKDRLFQAIF</sequence>
<dbReference type="AlphaFoldDB" id="A0A382A3G0"/>
<proteinExistence type="predicted"/>